<gene>
    <name evidence="1" type="ORF">WA026_014704</name>
</gene>
<dbReference type="AlphaFoldDB" id="A0AAW1VEV8"/>
<organism evidence="1 2">
    <name type="scientific">Henosepilachna vigintioctopunctata</name>
    <dbReference type="NCBI Taxonomy" id="420089"/>
    <lineage>
        <taxon>Eukaryota</taxon>
        <taxon>Metazoa</taxon>
        <taxon>Ecdysozoa</taxon>
        <taxon>Arthropoda</taxon>
        <taxon>Hexapoda</taxon>
        <taxon>Insecta</taxon>
        <taxon>Pterygota</taxon>
        <taxon>Neoptera</taxon>
        <taxon>Endopterygota</taxon>
        <taxon>Coleoptera</taxon>
        <taxon>Polyphaga</taxon>
        <taxon>Cucujiformia</taxon>
        <taxon>Coccinelloidea</taxon>
        <taxon>Coccinellidae</taxon>
        <taxon>Epilachninae</taxon>
        <taxon>Epilachnini</taxon>
        <taxon>Henosepilachna</taxon>
    </lineage>
</organism>
<comment type="caution">
    <text evidence="1">The sequence shown here is derived from an EMBL/GenBank/DDBJ whole genome shotgun (WGS) entry which is preliminary data.</text>
</comment>
<name>A0AAW1VEV8_9CUCU</name>
<evidence type="ECO:0000313" key="2">
    <source>
        <dbReference type="Proteomes" id="UP001431783"/>
    </source>
</evidence>
<keyword evidence="2" id="KW-1185">Reference proteome</keyword>
<proteinExistence type="predicted"/>
<reference evidence="1 2" key="1">
    <citation type="submission" date="2023-03" db="EMBL/GenBank/DDBJ databases">
        <title>Genome insight into feeding habits of ladybird beetles.</title>
        <authorList>
            <person name="Li H.-S."/>
            <person name="Huang Y.-H."/>
            <person name="Pang H."/>
        </authorList>
    </citation>
    <scope>NUCLEOTIDE SEQUENCE [LARGE SCALE GENOMIC DNA]</scope>
    <source>
        <strain evidence="1">SYSU_2023b</strain>
        <tissue evidence="1">Whole body</tissue>
    </source>
</reference>
<protein>
    <submittedName>
        <fullName evidence="1">Uncharacterized protein</fullName>
    </submittedName>
</protein>
<accession>A0AAW1VEV8</accession>
<dbReference type="Proteomes" id="UP001431783">
    <property type="component" value="Unassembled WGS sequence"/>
</dbReference>
<dbReference type="EMBL" id="JARQZJ010000128">
    <property type="protein sequence ID" value="KAK9891472.1"/>
    <property type="molecule type" value="Genomic_DNA"/>
</dbReference>
<sequence length="167" mass="18822">MIKQTVQSGGSFESYTVLLASHNQFKRAVREIRASSEPWTVSIRKLVAQVALGSKRNTFIHSFDSSSRRTVGTSRVKAVIDMHARSDTQIVYSQATMKVCTVQIIEKILGHKRKKTSISNGIIWGQSAELNSFNIGNEWNGPLEINVKTEEFFSRTRIRSLSKTVFN</sequence>
<evidence type="ECO:0000313" key="1">
    <source>
        <dbReference type="EMBL" id="KAK9891472.1"/>
    </source>
</evidence>